<dbReference type="EMBL" id="AMZH03001936">
    <property type="protein sequence ID" value="RRT77416.1"/>
    <property type="molecule type" value="Genomic_DNA"/>
</dbReference>
<sequence length="88" mass="9694">MLSPPTIAASCFVDAPPLRTSKRNYELFYPYVRGEAGPIHLCHVAFAIAECAGPQLLDHVSNREASLVGLPVSDIVHRRLRSCFHVAH</sequence>
<protein>
    <submittedName>
        <fullName evidence="1">Uncharacterized protein</fullName>
    </submittedName>
</protein>
<reference evidence="1 2" key="1">
    <citation type="journal article" date="2014" name="Agronomy (Basel)">
        <title>A Draft Genome Sequence for Ensete ventricosum, the Drought-Tolerant Tree Against Hunger.</title>
        <authorList>
            <person name="Harrison J."/>
            <person name="Moore K.A."/>
            <person name="Paszkiewicz K."/>
            <person name="Jones T."/>
            <person name="Grant M."/>
            <person name="Ambacheew D."/>
            <person name="Muzemil S."/>
            <person name="Studholme D.J."/>
        </authorList>
    </citation>
    <scope>NUCLEOTIDE SEQUENCE [LARGE SCALE GENOMIC DNA]</scope>
</reference>
<evidence type="ECO:0000313" key="2">
    <source>
        <dbReference type="Proteomes" id="UP000287651"/>
    </source>
</evidence>
<comment type="caution">
    <text evidence="1">The sequence shown here is derived from an EMBL/GenBank/DDBJ whole genome shotgun (WGS) entry which is preliminary data.</text>
</comment>
<accession>A0A427AML4</accession>
<dbReference type="Proteomes" id="UP000287651">
    <property type="component" value="Unassembled WGS sequence"/>
</dbReference>
<gene>
    <name evidence="1" type="ORF">B296_00028656</name>
</gene>
<organism evidence="1 2">
    <name type="scientific">Ensete ventricosum</name>
    <name type="common">Abyssinian banana</name>
    <name type="synonym">Musa ensete</name>
    <dbReference type="NCBI Taxonomy" id="4639"/>
    <lineage>
        <taxon>Eukaryota</taxon>
        <taxon>Viridiplantae</taxon>
        <taxon>Streptophyta</taxon>
        <taxon>Embryophyta</taxon>
        <taxon>Tracheophyta</taxon>
        <taxon>Spermatophyta</taxon>
        <taxon>Magnoliopsida</taxon>
        <taxon>Liliopsida</taxon>
        <taxon>Zingiberales</taxon>
        <taxon>Musaceae</taxon>
        <taxon>Ensete</taxon>
    </lineage>
</organism>
<dbReference type="AlphaFoldDB" id="A0A427AML4"/>
<evidence type="ECO:0000313" key="1">
    <source>
        <dbReference type="EMBL" id="RRT77416.1"/>
    </source>
</evidence>
<name>A0A427AML4_ENSVE</name>
<proteinExistence type="predicted"/>